<evidence type="ECO:0000256" key="9">
    <source>
        <dbReference type="ARBA" id="ARBA00022777"/>
    </source>
</evidence>
<dbReference type="OrthoDB" id="9764438at2"/>
<dbReference type="GO" id="GO:0022857">
    <property type="term" value="F:transmembrane transporter activity"/>
    <property type="evidence" value="ECO:0007669"/>
    <property type="project" value="InterPro"/>
</dbReference>
<organism evidence="16 17">
    <name type="scientific">Hahella chejuensis (strain KCTC 2396)</name>
    <dbReference type="NCBI Taxonomy" id="349521"/>
    <lineage>
        <taxon>Bacteria</taxon>
        <taxon>Pseudomonadati</taxon>
        <taxon>Pseudomonadota</taxon>
        <taxon>Gammaproteobacteria</taxon>
        <taxon>Oceanospirillales</taxon>
        <taxon>Hahellaceae</taxon>
        <taxon>Hahella</taxon>
    </lineage>
</organism>
<evidence type="ECO:0000256" key="14">
    <source>
        <dbReference type="SAM" id="Phobius"/>
    </source>
</evidence>
<dbReference type="InterPro" id="IPR036097">
    <property type="entry name" value="HisK_dim/P_sf"/>
</dbReference>
<dbReference type="eggNOG" id="COG5000">
    <property type="taxonomic scope" value="Bacteria"/>
</dbReference>
<dbReference type="InterPro" id="IPR013767">
    <property type="entry name" value="PAS_fold"/>
</dbReference>
<dbReference type="SMART" id="SM00388">
    <property type="entry name" value="HisKA"/>
    <property type="match status" value="1"/>
</dbReference>
<gene>
    <name evidence="16" type="ordered locus">HCH_06259</name>
</gene>
<dbReference type="EMBL" id="CP000155">
    <property type="protein sequence ID" value="ABC32906.1"/>
    <property type="molecule type" value="Genomic_DNA"/>
</dbReference>
<dbReference type="InterPro" id="IPR003594">
    <property type="entry name" value="HATPase_dom"/>
</dbReference>
<feature type="transmembrane region" description="Helical" evidence="14">
    <location>
        <begin position="153"/>
        <end position="171"/>
    </location>
</feature>
<dbReference type="InterPro" id="IPR038377">
    <property type="entry name" value="Na/Glc_symporter_sf"/>
</dbReference>
<proteinExistence type="inferred from homology"/>
<keyword evidence="6" id="KW-0808">Transferase</keyword>
<keyword evidence="9" id="KW-0418">Kinase</keyword>
<feature type="transmembrane region" description="Helical" evidence="14">
    <location>
        <begin position="429"/>
        <end position="450"/>
    </location>
</feature>
<dbReference type="InterPro" id="IPR005467">
    <property type="entry name" value="His_kinase_dom"/>
</dbReference>
<dbReference type="PROSITE" id="PS50283">
    <property type="entry name" value="NA_SOLUT_SYMP_3"/>
    <property type="match status" value="1"/>
</dbReference>
<feature type="transmembrane region" description="Helical" evidence="14">
    <location>
        <begin position="69"/>
        <end position="93"/>
    </location>
</feature>
<dbReference type="Pfam" id="PF00512">
    <property type="entry name" value="HisKA"/>
    <property type="match status" value="1"/>
</dbReference>
<evidence type="ECO:0000256" key="7">
    <source>
        <dbReference type="ARBA" id="ARBA00022692"/>
    </source>
</evidence>
<evidence type="ECO:0000256" key="1">
    <source>
        <dbReference type="ARBA" id="ARBA00000085"/>
    </source>
</evidence>
<dbReference type="InterPro" id="IPR001734">
    <property type="entry name" value="Na/solute_symporter"/>
</dbReference>
<feature type="transmembrane region" description="Helical" evidence="14">
    <location>
        <begin position="273"/>
        <end position="296"/>
    </location>
</feature>
<evidence type="ECO:0000256" key="3">
    <source>
        <dbReference type="ARBA" id="ARBA00006434"/>
    </source>
</evidence>
<dbReference type="PROSITE" id="PS50109">
    <property type="entry name" value="HIS_KIN"/>
    <property type="match status" value="1"/>
</dbReference>
<dbReference type="GO" id="GO:0005524">
    <property type="term" value="F:ATP binding"/>
    <property type="evidence" value="ECO:0007669"/>
    <property type="project" value="UniProtKB-KW"/>
</dbReference>
<dbReference type="SUPFAM" id="SSF55785">
    <property type="entry name" value="PYP-like sensor domain (PAS domain)"/>
    <property type="match status" value="1"/>
</dbReference>
<dbReference type="GO" id="GO:0000155">
    <property type="term" value="F:phosphorelay sensor kinase activity"/>
    <property type="evidence" value="ECO:0007669"/>
    <property type="project" value="InterPro"/>
</dbReference>
<evidence type="ECO:0000256" key="12">
    <source>
        <dbReference type="ARBA" id="ARBA00023012"/>
    </source>
</evidence>
<dbReference type="Gene3D" id="3.30.565.10">
    <property type="entry name" value="Histidine kinase-like ATPase, C-terminal domain"/>
    <property type="match status" value="1"/>
</dbReference>
<dbReference type="HOGENOM" id="CLU_000445_22_1_6"/>
<dbReference type="Pfam" id="PF02518">
    <property type="entry name" value="HATPase_c"/>
    <property type="match status" value="1"/>
</dbReference>
<evidence type="ECO:0000256" key="8">
    <source>
        <dbReference type="ARBA" id="ARBA00022741"/>
    </source>
</evidence>
<feature type="transmembrane region" description="Helical" evidence="14">
    <location>
        <begin position="316"/>
        <end position="349"/>
    </location>
</feature>
<name>Q2S8W8_HAHCH</name>
<dbReference type="Gene3D" id="3.30.450.20">
    <property type="entry name" value="PAS domain"/>
    <property type="match status" value="1"/>
</dbReference>
<feature type="transmembrane region" description="Helical" evidence="14">
    <location>
        <begin position="46"/>
        <end position="63"/>
    </location>
</feature>
<dbReference type="SUPFAM" id="SSF47384">
    <property type="entry name" value="Homodimeric domain of signal transducing histidine kinase"/>
    <property type="match status" value="1"/>
</dbReference>
<keyword evidence="17" id="KW-1185">Reference proteome</keyword>
<comment type="similarity">
    <text evidence="3">Belongs to the sodium:solute symporter (SSF) (TC 2.A.21) family.</text>
</comment>
<feature type="domain" description="Histidine kinase" evidence="15">
    <location>
        <begin position="760"/>
        <end position="975"/>
    </location>
</feature>
<dbReference type="Proteomes" id="UP000000238">
    <property type="component" value="Chromosome"/>
</dbReference>
<dbReference type="PANTHER" id="PTHR43065">
    <property type="entry name" value="SENSOR HISTIDINE KINASE"/>
    <property type="match status" value="1"/>
</dbReference>
<dbReference type="InterPro" id="IPR004358">
    <property type="entry name" value="Sig_transdc_His_kin-like_C"/>
</dbReference>
<evidence type="ECO:0000259" key="15">
    <source>
        <dbReference type="PROSITE" id="PS50109"/>
    </source>
</evidence>
<keyword evidence="5" id="KW-0597">Phosphoprotein</keyword>
<dbReference type="PRINTS" id="PR00344">
    <property type="entry name" value="BCTRLSENSOR"/>
</dbReference>
<reference evidence="16 17" key="1">
    <citation type="journal article" date="2005" name="Nucleic Acids Res.">
        <title>Genomic blueprint of Hahella chejuensis, a marine microbe producing an algicidal agent.</title>
        <authorList>
            <person name="Jeong H."/>
            <person name="Yim J.H."/>
            <person name="Lee C."/>
            <person name="Choi S.-H."/>
            <person name="Park Y.K."/>
            <person name="Yoon S.H."/>
            <person name="Hur C.-G."/>
            <person name="Kang H.-Y."/>
            <person name="Kim D."/>
            <person name="Lee H.H."/>
            <person name="Park K.H."/>
            <person name="Park S.-H."/>
            <person name="Park H.-S."/>
            <person name="Lee H.K."/>
            <person name="Oh T.K."/>
            <person name="Kim J.F."/>
        </authorList>
    </citation>
    <scope>NUCLEOTIDE SEQUENCE [LARGE SCALE GENOMIC DNA]</scope>
    <source>
        <strain evidence="16 17">KCTC 2396</strain>
    </source>
</reference>
<dbReference type="RefSeq" id="WP_011399962.1">
    <property type="nucleotide sequence ID" value="NC_007645.1"/>
</dbReference>
<evidence type="ECO:0000256" key="10">
    <source>
        <dbReference type="ARBA" id="ARBA00022840"/>
    </source>
</evidence>
<dbReference type="InterPro" id="IPR003661">
    <property type="entry name" value="HisK_dim/P_dom"/>
</dbReference>
<dbReference type="PANTHER" id="PTHR43065:SF10">
    <property type="entry name" value="PEROXIDE STRESS-ACTIVATED HISTIDINE KINASE MAK3"/>
    <property type="match status" value="1"/>
</dbReference>
<feature type="transmembrane region" description="Helical" evidence="14">
    <location>
        <begin position="183"/>
        <end position="210"/>
    </location>
</feature>
<dbReference type="Gene3D" id="1.20.1730.10">
    <property type="entry name" value="Sodium/glucose cotransporter"/>
    <property type="match status" value="1"/>
</dbReference>
<evidence type="ECO:0000256" key="2">
    <source>
        <dbReference type="ARBA" id="ARBA00004141"/>
    </source>
</evidence>
<feature type="transmembrane region" description="Helical" evidence="14">
    <location>
        <begin position="6"/>
        <end position="25"/>
    </location>
</feature>
<dbReference type="SMART" id="SM00387">
    <property type="entry name" value="HATPase_c"/>
    <property type="match status" value="1"/>
</dbReference>
<keyword evidence="11 14" id="KW-1133">Transmembrane helix</keyword>
<protein>
    <recommendedName>
        <fullName evidence="4">histidine kinase</fullName>
        <ecNumber evidence="4">2.7.13.3</ecNumber>
    </recommendedName>
</protein>
<dbReference type="InterPro" id="IPR036890">
    <property type="entry name" value="HATPase_C_sf"/>
</dbReference>
<dbReference type="Pfam" id="PF00989">
    <property type="entry name" value="PAS"/>
    <property type="match status" value="1"/>
</dbReference>
<accession>Q2S8W8</accession>
<feature type="transmembrane region" description="Helical" evidence="14">
    <location>
        <begin position="239"/>
        <end position="261"/>
    </location>
</feature>
<evidence type="ECO:0000256" key="4">
    <source>
        <dbReference type="ARBA" id="ARBA00012438"/>
    </source>
</evidence>
<evidence type="ECO:0000256" key="13">
    <source>
        <dbReference type="ARBA" id="ARBA00023136"/>
    </source>
</evidence>
<dbReference type="eggNOG" id="COG0591">
    <property type="taxonomic scope" value="Bacteria"/>
</dbReference>
<evidence type="ECO:0000313" key="16">
    <source>
        <dbReference type="EMBL" id="ABC32906.1"/>
    </source>
</evidence>
<evidence type="ECO:0000256" key="6">
    <source>
        <dbReference type="ARBA" id="ARBA00022679"/>
    </source>
</evidence>
<keyword evidence="10" id="KW-0067">ATP-binding</keyword>
<comment type="subcellular location">
    <subcellularLocation>
        <location evidence="2">Membrane</location>
        <topology evidence="2">Multi-pass membrane protein</topology>
    </subcellularLocation>
</comment>
<evidence type="ECO:0000313" key="17">
    <source>
        <dbReference type="Proteomes" id="UP000000238"/>
    </source>
</evidence>
<evidence type="ECO:0000256" key="5">
    <source>
        <dbReference type="ARBA" id="ARBA00022553"/>
    </source>
</evidence>
<keyword evidence="12" id="KW-0902">Two-component regulatory system</keyword>
<feature type="transmembrane region" description="Helical" evidence="14">
    <location>
        <begin position="401"/>
        <end position="422"/>
    </location>
</feature>
<dbReference type="KEGG" id="hch:HCH_06259"/>
<dbReference type="GO" id="GO:0016020">
    <property type="term" value="C:membrane"/>
    <property type="evidence" value="ECO:0007669"/>
    <property type="project" value="UniProtKB-SubCell"/>
</dbReference>
<feature type="transmembrane region" description="Helical" evidence="14">
    <location>
        <begin position="470"/>
        <end position="491"/>
    </location>
</feature>
<comment type="catalytic activity">
    <reaction evidence="1">
        <text>ATP + protein L-histidine = ADP + protein N-phospho-L-histidine.</text>
        <dbReference type="EC" id="2.7.13.3"/>
    </reaction>
</comment>
<dbReference type="STRING" id="349521.HCH_06259"/>
<dbReference type="CDD" id="cd00082">
    <property type="entry name" value="HisKA"/>
    <property type="match status" value="1"/>
</dbReference>
<sequence>MNFSAWSLFAYGALYLSALFGLAYITERGWIPLRWVRHPATYVLSLGVYASAWAFYGSVGLAYEFGYGFLAFYLGVCGAFLLAPVLLIPVLRVTKSYQLSSVADLFTFRYRSQAAGTISTLFISFASLALLALQFQALDNSLHVLAPLEDTRIVSLLFCAMIIFFAIFFGARGQTRAERHPSLIVAIALEGGLKLVIILALAILIAYQVFGGFGEVNNWLQENAQRISAMERHLEEGPWRAMLLIFFASALVMPHMFHVTFTENLNPNALYKASWGLPVYLLLMSLPIPIFMWAGIKLSVPTTPEFFILGLGQVLNAPWISIVAFLGGLTAASGLLIVTCLALASMMLNHVILPVYQPLSRGNIYSWLTWVRRGLILFILGSGYLFSLFLDNRFSLSELGILAFSAGLQLLPGVMAVIYWPLGNRNGFISGLCAGVSLWFVTMPLPILFGVDVFSVNPWRDSYSFNPDDWHYYVMASLTLNIFVFVMVSLFTDASQAEARSAQACSVDTLMRPSRRELVATSSEQFKDFLTESLGRQAAEREVNHALAQLQLHEVEYRPYALRRLRDQIEANLSGLLGPALAQDIVKQNLSFKPATSVAPAQDIYFVESKLEEYHNRLSGLAGELDTLRRYHRQTLQNLPIATCSLGADLEVLMWNHAMEHQTGIPAPQVIGSHISAIAKPWSTLLFSFANAEERHVSKKRLDINGSPHWFNLHKAAIESDGASGAGQVLLLEDYTETQLLEDELVHSERLASVGRLAAGVAHEIGNPVTGIACLAQNLKLMTSNEEVLETAGHILVQTQRVSRILQTLMNFARSGNYTQSAQHGPTELKRCVDEAIHLLSLSTKEPQVLYVNEVDETVKVTGDGQRLVQVFVNLLSNARDASEAEASIWVRATLQQYSIHVEVEDEGSGISGDQIDHLFEPFYTTKGPDKGTGLGLSLVYSIIEEHYGHIRIESPADKESGKGTRVIIELPAYQSDSESISAELTET</sequence>
<dbReference type="Gene3D" id="1.10.287.130">
    <property type="match status" value="1"/>
</dbReference>
<keyword evidence="8" id="KW-0547">Nucleotide-binding</keyword>
<dbReference type="EC" id="2.7.13.3" evidence="4"/>
<dbReference type="GO" id="GO:0006355">
    <property type="term" value="P:regulation of DNA-templated transcription"/>
    <property type="evidence" value="ECO:0007669"/>
    <property type="project" value="InterPro"/>
</dbReference>
<keyword evidence="7 14" id="KW-0812">Transmembrane</keyword>
<feature type="transmembrane region" description="Helical" evidence="14">
    <location>
        <begin position="114"/>
        <end position="133"/>
    </location>
</feature>
<dbReference type="AlphaFoldDB" id="Q2S8W8"/>
<feature type="transmembrane region" description="Helical" evidence="14">
    <location>
        <begin position="370"/>
        <end position="389"/>
    </location>
</feature>
<dbReference type="SUPFAM" id="SSF55874">
    <property type="entry name" value="ATPase domain of HSP90 chaperone/DNA topoisomerase II/histidine kinase"/>
    <property type="match status" value="1"/>
</dbReference>
<keyword evidence="13 14" id="KW-0472">Membrane</keyword>
<evidence type="ECO:0000256" key="11">
    <source>
        <dbReference type="ARBA" id="ARBA00022989"/>
    </source>
</evidence>
<dbReference type="InterPro" id="IPR035965">
    <property type="entry name" value="PAS-like_dom_sf"/>
</dbReference>